<sequence length="257" mass="26792">MRASNFIKFAEHARCGRAATRARSASAGRAARALLALVSLLGGMDAHAGRPLVTEDAPVLPAGECAVESYVGHFRADAAAAVRLVSSQLGCDVGHGTQLSIAAARVSPADGSGDFLTLAGKTALAAGQQGAAEWSVAYGAVLRRAAGQHLPLDQSYVTLVRTVPLTPRLSAHVNLGWTGVRQPHGNTTRWAMALEQAASDDVHLVAEAFADDHDQRPWLQAGFWASVTPKVSVNASYGRHTGADRARALTLGVTVGF</sequence>
<organism evidence="1 2">
    <name type="scientific">Pelomonas nitida</name>
    <dbReference type="NCBI Taxonomy" id="3299027"/>
    <lineage>
        <taxon>Bacteria</taxon>
        <taxon>Pseudomonadati</taxon>
        <taxon>Pseudomonadota</taxon>
        <taxon>Betaproteobacteria</taxon>
        <taxon>Burkholderiales</taxon>
        <taxon>Sphaerotilaceae</taxon>
        <taxon>Roseateles</taxon>
    </lineage>
</organism>
<dbReference type="EMBL" id="JBIGIA010000006">
    <property type="protein sequence ID" value="MFG6456985.1"/>
    <property type="molecule type" value="Genomic_DNA"/>
</dbReference>
<keyword evidence="2" id="KW-1185">Reference proteome</keyword>
<evidence type="ECO:0000313" key="1">
    <source>
        <dbReference type="EMBL" id="MFG6456985.1"/>
    </source>
</evidence>
<dbReference type="RefSeq" id="WP_394487803.1">
    <property type="nucleotide sequence ID" value="NZ_JBIGIA010000006.1"/>
</dbReference>
<dbReference type="Proteomes" id="UP001606305">
    <property type="component" value="Unassembled WGS sequence"/>
</dbReference>
<evidence type="ECO:0008006" key="3">
    <source>
        <dbReference type="Google" id="ProtNLM"/>
    </source>
</evidence>
<evidence type="ECO:0000313" key="2">
    <source>
        <dbReference type="Proteomes" id="UP001606305"/>
    </source>
</evidence>
<comment type="caution">
    <text evidence="1">The sequence shown here is derived from an EMBL/GenBank/DDBJ whole genome shotgun (WGS) entry which is preliminary data.</text>
</comment>
<gene>
    <name evidence="1" type="ORF">ACG00X_09085</name>
</gene>
<protein>
    <recommendedName>
        <fullName evidence="3">Transporter</fullName>
    </recommendedName>
</protein>
<accession>A0ABW7G4X7</accession>
<reference evidence="1 2" key="1">
    <citation type="submission" date="2024-09" db="EMBL/GenBank/DDBJ databases">
        <title>Novel species of the genus Pelomonas and Roseateles isolated from streams.</title>
        <authorList>
            <person name="Lu H."/>
        </authorList>
    </citation>
    <scope>NUCLEOTIDE SEQUENCE [LARGE SCALE GENOMIC DNA]</scope>
    <source>
        <strain evidence="1 2">BYS96W</strain>
    </source>
</reference>
<name>A0ABW7G4X7_9BURK</name>
<proteinExistence type="predicted"/>